<dbReference type="SMART" id="SM00504">
    <property type="entry name" value="Ubox"/>
    <property type="match status" value="1"/>
</dbReference>
<dbReference type="Gene3D" id="3.30.40.10">
    <property type="entry name" value="Zinc/RING finger domain, C3HC4 (zinc finger)"/>
    <property type="match status" value="1"/>
</dbReference>
<evidence type="ECO:0000256" key="5">
    <source>
        <dbReference type="ARBA" id="ARBA00007434"/>
    </source>
</evidence>
<protein>
    <recommendedName>
        <fullName evidence="6">RING-type E3 ubiquitin transferase</fullName>
        <ecNumber evidence="6">2.3.2.27</ecNumber>
    </recommendedName>
</protein>
<feature type="coiled-coil region" evidence="11">
    <location>
        <begin position="532"/>
        <end position="559"/>
    </location>
</feature>
<dbReference type="Pfam" id="PF10408">
    <property type="entry name" value="Ufd2P_core"/>
    <property type="match status" value="1"/>
</dbReference>
<feature type="domain" description="U-box" evidence="13">
    <location>
        <begin position="995"/>
        <end position="1068"/>
    </location>
</feature>
<evidence type="ECO:0000259" key="13">
    <source>
        <dbReference type="PROSITE" id="PS51698"/>
    </source>
</evidence>
<accession>A0AA38HGV4</accession>
<dbReference type="GO" id="GO:0006511">
    <property type="term" value="P:ubiquitin-dependent protein catabolic process"/>
    <property type="evidence" value="ECO:0007669"/>
    <property type="project" value="InterPro"/>
</dbReference>
<dbReference type="EC" id="2.3.2.27" evidence="6"/>
<evidence type="ECO:0000256" key="10">
    <source>
        <dbReference type="ARBA" id="ARBA00023242"/>
    </source>
</evidence>
<evidence type="ECO:0000256" key="12">
    <source>
        <dbReference type="SAM" id="MobiDB-lite"/>
    </source>
</evidence>
<reference evidence="14" key="1">
    <citation type="journal article" date="2022" name="G3 (Bethesda)">
        <title>High quality genome of the basidiomycete yeast Dioszegia hungarica PDD-24b-2 isolated from cloud water.</title>
        <authorList>
            <person name="Jarrige D."/>
            <person name="Haridas S."/>
            <person name="Bleykasten-Grosshans C."/>
            <person name="Joly M."/>
            <person name="Nadalig T."/>
            <person name="Sancelme M."/>
            <person name="Vuilleumier S."/>
            <person name="Grigoriev I.V."/>
            <person name="Amato P."/>
            <person name="Bringel F."/>
        </authorList>
    </citation>
    <scope>NUCLEOTIDE SEQUENCE</scope>
    <source>
        <strain evidence="14">PDD-24b-2</strain>
    </source>
</reference>
<dbReference type="GO" id="GO:0005737">
    <property type="term" value="C:cytoplasm"/>
    <property type="evidence" value="ECO:0007669"/>
    <property type="project" value="UniProtKB-SubCell"/>
</dbReference>
<feature type="compositionally biased region" description="Pro residues" evidence="12">
    <location>
        <begin position="30"/>
        <end position="46"/>
    </location>
</feature>
<evidence type="ECO:0000256" key="8">
    <source>
        <dbReference type="ARBA" id="ARBA00022679"/>
    </source>
</evidence>
<dbReference type="Proteomes" id="UP001164286">
    <property type="component" value="Unassembled WGS sequence"/>
</dbReference>
<dbReference type="InterPro" id="IPR013083">
    <property type="entry name" value="Znf_RING/FYVE/PHD"/>
</dbReference>
<keyword evidence="15" id="KW-1185">Reference proteome</keyword>
<dbReference type="PANTHER" id="PTHR13931">
    <property type="entry name" value="UBIQUITINATION FACTOR E4"/>
    <property type="match status" value="1"/>
</dbReference>
<dbReference type="AlphaFoldDB" id="A0AA38HGV4"/>
<evidence type="ECO:0000256" key="7">
    <source>
        <dbReference type="ARBA" id="ARBA00022490"/>
    </source>
</evidence>
<dbReference type="GeneID" id="77725249"/>
<keyword evidence="7" id="KW-0963">Cytoplasm</keyword>
<dbReference type="Pfam" id="PF04564">
    <property type="entry name" value="U-box"/>
    <property type="match status" value="1"/>
</dbReference>
<keyword evidence="8" id="KW-0808">Transferase</keyword>
<keyword evidence="10" id="KW-0539">Nucleus</keyword>
<organism evidence="14 15">
    <name type="scientific">Dioszegia hungarica</name>
    <dbReference type="NCBI Taxonomy" id="4972"/>
    <lineage>
        <taxon>Eukaryota</taxon>
        <taxon>Fungi</taxon>
        <taxon>Dikarya</taxon>
        <taxon>Basidiomycota</taxon>
        <taxon>Agaricomycotina</taxon>
        <taxon>Tremellomycetes</taxon>
        <taxon>Tremellales</taxon>
        <taxon>Bulleribasidiaceae</taxon>
        <taxon>Dioszegia</taxon>
    </lineage>
</organism>
<dbReference type="GO" id="GO:0036503">
    <property type="term" value="P:ERAD pathway"/>
    <property type="evidence" value="ECO:0007669"/>
    <property type="project" value="InterPro"/>
</dbReference>
<dbReference type="InterPro" id="IPR003613">
    <property type="entry name" value="Ubox_domain"/>
</dbReference>
<dbReference type="RefSeq" id="XP_052949178.1">
    <property type="nucleotide sequence ID" value="XM_053086048.1"/>
</dbReference>
<name>A0AA38HGV4_9TREE</name>
<comment type="pathway">
    <text evidence="4">Protein modification; protein ubiquitination.</text>
</comment>
<evidence type="ECO:0000256" key="6">
    <source>
        <dbReference type="ARBA" id="ARBA00012483"/>
    </source>
</evidence>
<evidence type="ECO:0000256" key="11">
    <source>
        <dbReference type="SAM" id="Coils"/>
    </source>
</evidence>
<dbReference type="PANTHER" id="PTHR13931:SF2">
    <property type="entry name" value="UBIQUITIN CONJUGATION FACTOR E4 B"/>
    <property type="match status" value="1"/>
</dbReference>
<gene>
    <name evidence="14" type="ORF">MKK02DRAFT_19180</name>
</gene>
<dbReference type="GO" id="GO:0034450">
    <property type="term" value="F:ubiquitin-ubiquitin ligase activity"/>
    <property type="evidence" value="ECO:0007669"/>
    <property type="project" value="InterPro"/>
</dbReference>
<dbReference type="GO" id="GO:0000151">
    <property type="term" value="C:ubiquitin ligase complex"/>
    <property type="evidence" value="ECO:0007669"/>
    <property type="project" value="InterPro"/>
</dbReference>
<evidence type="ECO:0000256" key="1">
    <source>
        <dbReference type="ARBA" id="ARBA00000900"/>
    </source>
</evidence>
<evidence type="ECO:0000313" key="15">
    <source>
        <dbReference type="Proteomes" id="UP001164286"/>
    </source>
</evidence>
<feature type="region of interest" description="Disordered" evidence="12">
    <location>
        <begin position="1"/>
        <end position="83"/>
    </location>
</feature>
<evidence type="ECO:0000313" key="14">
    <source>
        <dbReference type="EMBL" id="KAI9639401.1"/>
    </source>
</evidence>
<evidence type="ECO:0000256" key="9">
    <source>
        <dbReference type="ARBA" id="ARBA00022786"/>
    </source>
</evidence>
<evidence type="ECO:0000256" key="3">
    <source>
        <dbReference type="ARBA" id="ARBA00004496"/>
    </source>
</evidence>
<comment type="catalytic activity">
    <reaction evidence="1">
        <text>S-ubiquitinyl-[E2 ubiquitin-conjugating enzyme]-L-cysteine + [acceptor protein]-L-lysine = [E2 ubiquitin-conjugating enzyme]-L-cysteine + N(6)-ubiquitinyl-[acceptor protein]-L-lysine.</text>
        <dbReference type="EC" id="2.3.2.27"/>
    </reaction>
</comment>
<dbReference type="EMBL" id="JAKWFO010000001">
    <property type="protein sequence ID" value="KAI9639401.1"/>
    <property type="molecule type" value="Genomic_DNA"/>
</dbReference>
<comment type="similarity">
    <text evidence="5">Belongs to the ubiquitin conjugation factor E4 family.</text>
</comment>
<keyword evidence="11" id="KW-0175">Coiled coil</keyword>
<dbReference type="InterPro" id="IPR045132">
    <property type="entry name" value="UBE4"/>
</dbReference>
<sequence length="1074" mass="119424">MRIKRLARLGAPTPQSTPPDQASASGSTPTPTPAPKPTATPSPVPKQPAASTSRLPTVRQVSPVKPAPATPNKKPKPQVPYSQWEERTVGDVFGVALDRSTAEQSEWRLCWLKELEAELKSESLEPRTTLEMSDRLLIARLSLDPAAMARSDDADIMTILAGMPSEETSFEYLVGCWKRLGAANRAYNRLGYTSTDWPQALDKLRSLIISYCGMSLEDPTMFPQPANKPVGPAEFLPILLSITNSSDTPSTSALSSDDVLPFLNDLANGLAAEQLLDTISPTLSLLIQEWFRITPSPDLMGDEWRRYVGAVGTLTQVKQIAAAMPTLPVWAFPSATGADIEYKSLLGPLIRLSVYPREFASIWKAYFADPTERKTGDIDANKANLQSTLGSLQQSLFNIFNAIIRASPESREGVLAYITRVANLNDKRSGMRVDHRTVASDGFMTNLQVVLLKLFAPVMDASFSKIDKVDPDYYRNATRFNITDETKVRASKEEADAHFAVPSTGPPNFISDLFFSLNTYHHLGLVKTISNRLRAEKSMSETEKELKRAEASRSDWEGNPALQAQGEAAITKFKSDVATLHASIHAYDTQLLDPALVRQTVSYLGFLMTWLIRLVDPKKQHPNVQISLPLPAEAPAQFKMLPEYLFDNITEYFDFLGRYSPDSLDNVDKDILITFTITFLSPNYVNNPFLKAKLVSILSAGLYPVGYHRKGTLFDRLSTHSLSLQYLMPTLIDFYIAVEATGGHSQFWGKLYLLSALTSDKFTFRRDIQHIWKSLWSNPLHREAFVQVLHDDKELYIRMVHMLLADTTFHLEESLSGLQKINSLSTQLAGTSLSATEREEATSQLSQAEGSAPFHTQQGLGNVELIRDFTSTTPSAWVVGEIVDRLAASLDENLSNLVGPKMQDLKVAQPDKFYFKPKRLLAAIAQIYLNLGEEPDFIRAVANDGRSYSKELFERFARILKNRAIMTGVEVQQVEAFIGRVEVARATIALEDEVEVPDEYLDPLMATGKNPVILPTSKISIDRDTIKSVLLSKPLDPFNNQPLKLEDCLPDVELKAKIDAWLASTRSTGKMEVD</sequence>
<dbReference type="SUPFAM" id="SSF57850">
    <property type="entry name" value="RING/U-box"/>
    <property type="match status" value="1"/>
</dbReference>
<dbReference type="InterPro" id="IPR019474">
    <property type="entry name" value="Ub_conjug_fac_E4_core"/>
</dbReference>
<keyword evidence="9" id="KW-0833">Ubl conjugation pathway</keyword>
<evidence type="ECO:0000256" key="2">
    <source>
        <dbReference type="ARBA" id="ARBA00004123"/>
    </source>
</evidence>
<comment type="subcellular location">
    <subcellularLocation>
        <location evidence="3">Cytoplasm</location>
    </subcellularLocation>
    <subcellularLocation>
        <location evidence="2">Nucleus</location>
    </subcellularLocation>
</comment>
<dbReference type="FunFam" id="3.30.40.10:FF:000055">
    <property type="entry name" value="Ubiquitin conjugation factor e4 a"/>
    <property type="match status" value="1"/>
</dbReference>
<dbReference type="GO" id="GO:0005634">
    <property type="term" value="C:nucleus"/>
    <property type="evidence" value="ECO:0007669"/>
    <property type="project" value="UniProtKB-SubCell"/>
</dbReference>
<dbReference type="GO" id="GO:0000209">
    <property type="term" value="P:protein polyubiquitination"/>
    <property type="evidence" value="ECO:0007669"/>
    <property type="project" value="TreeGrafter"/>
</dbReference>
<comment type="caution">
    <text evidence="14">The sequence shown here is derived from an EMBL/GenBank/DDBJ whole genome shotgun (WGS) entry which is preliminary data.</text>
</comment>
<evidence type="ECO:0000256" key="4">
    <source>
        <dbReference type="ARBA" id="ARBA00004906"/>
    </source>
</evidence>
<dbReference type="PROSITE" id="PS51698">
    <property type="entry name" value="U_BOX"/>
    <property type="match status" value="1"/>
</dbReference>
<proteinExistence type="inferred from homology"/>